<name>A0A1E5IW50_SHECO</name>
<dbReference type="Proteomes" id="UP000095230">
    <property type="component" value="Unassembled WGS sequence"/>
</dbReference>
<dbReference type="PANTHER" id="PTHR30632">
    <property type="entry name" value="MOLYBDATE-BINDING PERIPLASMIC PROTEIN"/>
    <property type="match status" value="1"/>
</dbReference>
<proteinExistence type="inferred from homology"/>
<dbReference type="Gene3D" id="3.40.190.10">
    <property type="entry name" value="Periplasmic binding protein-like II"/>
    <property type="match status" value="2"/>
</dbReference>
<protein>
    <submittedName>
        <fullName evidence="5">Molybdate ABC transporter substrate-binding protein</fullName>
    </submittedName>
</protein>
<dbReference type="InterPro" id="IPR050682">
    <property type="entry name" value="ModA/WtpA"/>
</dbReference>
<dbReference type="AlphaFoldDB" id="A0A1E5IW50"/>
<dbReference type="GO" id="GO:0030973">
    <property type="term" value="F:molybdate ion binding"/>
    <property type="evidence" value="ECO:0007669"/>
    <property type="project" value="TreeGrafter"/>
</dbReference>
<accession>A0A1E5IW50</accession>
<feature type="chain" id="PRO_5009179379" evidence="4">
    <location>
        <begin position="22"/>
        <end position="266"/>
    </location>
</feature>
<dbReference type="RefSeq" id="WP_069670817.1">
    <property type="nucleotide sequence ID" value="NZ_MCBT01000018.1"/>
</dbReference>
<evidence type="ECO:0000256" key="2">
    <source>
        <dbReference type="ARBA" id="ARBA00022723"/>
    </source>
</evidence>
<dbReference type="STRING" id="23.BEL05_19705"/>
<reference evidence="5 6" key="1">
    <citation type="submission" date="2016-07" db="EMBL/GenBank/DDBJ databases">
        <title>Whole-genome of two Shewanella species isolated from a digestive organ of sea cucumber Apostichopus japonicus Selenka 1867.</title>
        <authorList>
            <person name="Hong H.-H."/>
            <person name="Choi H."/>
            <person name="Cheon S."/>
            <person name="Oh J.-S."/>
            <person name="Lee H.-G."/>
            <person name="Park C."/>
        </authorList>
    </citation>
    <scope>NUCLEOTIDE SEQUENCE [LARGE SCALE GENOMIC DNA]</scope>
    <source>
        <strain evidence="5 6">CSB03KR</strain>
    </source>
</reference>
<dbReference type="InterPro" id="IPR005950">
    <property type="entry name" value="ModA"/>
</dbReference>
<evidence type="ECO:0000313" key="5">
    <source>
        <dbReference type="EMBL" id="OEG74657.1"/>
    </source>
</evidence>
<dbReference type="EMBL" id="MCBT01000018">
    <property type="protein sequence ID" value="OEG74657.1"/>
    <property type="molecule type" value="Genomic_DNA"/>
</dbReference>
<dbReference type="PANTHER" id="PTHR30632:SF0">
    <property type="entry name" value="SULFATE-BINDING PROTEIN"/>
    <property type="match status" value="1"/>
</dbReference>
<evidence type="ECO:0000256" key="1">
    <source>
        <dbReference type="ARBA" id="ARBA00009175"/>
    </source>
</evidence>
<dbReference type="OrthoDB" id="516817at2"/>
<dbReference type="SUPFAM" id="SSF53850">
    <property type="entry name" value="Periplasmic binding protein-like II"/>
    <property type="match status" value="1"/>
</dbReference>
<comment type="similarity">
    <text evidence="1">Belongs to the bacterial solute-binding protein ModA family.</text>
</comment>
<dbReference type="NCBIfam" id="NF002917">
    <property type="entry name" value="PRK03537.1-3"/>
    <property type="match status" value="1"/>
</dbReference>
<feature type="signal peptide" evidence="4">
    <location>
        <begin position="1"/>
        <end position="21"/>
    </location>
</feature>
<keyword evidence="2" id="KW-0479">Metal-binding</keyword>
<dbReference type="GO" id="GO:0015689">
    <property type="term" value="P:molybdate ion transport"/>
    <property type="evidence" value="ECO:0007669"/>
    <property type="project" value="InterPro"/>
</dbReference>
<evidence type="ECO:0000256" key="3">
    <source>
        <dbReference type="ARBA" id="ARBA00022729"/>
    </source>
</evidence>
<dbReference type="NCBIfam" id="TIGR01256">
    <property type="entry name" value="modA"/>
    <property type="match status" value="1"/>
</dbReference>
<gene>
    <name evidence="5" type="ORF">BEL05_19705</name>
</gene>
<evidence type="ECO:0000313" key="6">
    <source>
        <dbReference type="Proteomes" id="UP000095230"/>
    </source>
</evidence>
<organism evidence="5 6">
    <name type="scientific">Shewanella colwelliana</name>
    <name type="common">Alteromonas colwelliana</name>
    <dbReference type="NCBI Taxonomy" id="23"/>
    <lineage>
        <taxon>Bacteria</taxon>
        <taxon>Pseudomonadati</taxon>
        <taxon>Pseudomonadota</taxon>
        <taxon>Gammaproteobacteria</taxon>
        <taxon>Alteromonadales</taxon>
        <taxon>Shewanellaceae</taxon>
        <taxon>Shewanella</taxon>
    </lineage>
</organism>
<evidence type="ECO:0000256" key="4">
    <source>
        <dbReference type="SAM" id="SignalP"/>
    </source>
</evidence>
<keyword evidence="3 4" id="KW-0732">Signal</keyword>
<dbReference type="Pfam" id="PF13531">
    <property type="entry name" value="SBP_bac_11"/>
    <property type="match status" value="1"/>
</dbReference>
<comment type="caution">
    <text evidence="5">The sequence shown here is derived from an EMBL/GenBank/DDBJ whole genome shotgun (WGS) entry which is preliminary data.</text>
</comment>
<dbReference type="GO" id="GO:0046872">
    <property type="term" value="F:metal ion binding"/>
    <property type="evidence" value="ECO:0007669"/>
    <property type="project" value="UniProtKB-KW"/>
</dbReference>
<sequence>MHCKVMFFALTLIALSGTSHAAPIEFRAAGSLKTAMTEVIEAYQTQGHAQVAPQFAPSGLLRKRIEQGENVDLFASANMKHPRALNKEGKSGSVVMFARNKLCALTQPTINVTSESLLAHMLNNKIRLGTSTPKADPAGDYAFKVFDRAEAVSAGAQMTLSNKALQLTGGPKSAKSPDGRNPYGWVMENNQADIFLTYCTNAVLAQKEVSQLKIVQLPDNLSVGANYGLTVIEGAQVDSTELALFILSPQGQTILAKYGFDAPTLP</sequence>